<dbReference type="InterPro" id="IPR013974">
    <property type="entry name" value="SAF"/>
</dbReference>
<protein>
    <submittedName>
        <fullName evidence="4">Flagellar protein FlgA</fullName>
    </submittedName>
</protein>
<organism evidence="4 5">
    <name type="scientific">Microbacterium nanhaiense</name>
    <dbReference type="NCBI Taxonomy" id="1301026"/>
    <lineage>
        <taxon>Bacteria</taxon>
        <taxon>Bacillati</taxon>
        <taxon>Actinomycetota</taxon>
        <taxon>Actinomycetes</taxon>
        <taxon>Micrococcales</taxon>
        <taxon>Microbacteriaceae</taxon>
        <taxon>Microbacterium</taxon>
    </lineage>
</organism>
<dbReference type="Proteomes" id="UP000638043">
    <property type="component" value="Unassembled WGS sequence"/>
</dbReference>
<name>A0ABQ2N0W7_9MICO</name>
<feature type="transmembrane region" description="Helical" evidence="2">
    <location>
        <begin position="20"/>
        <end position="38"/>
    </location>
</feature>
<keyword evidence="4" id="KW-0966">Cell projection</keyword>
<evidence type="ECO:0000256" key="1">
    <source>
        <dbReference type="SAM" id="MobiDB-lite"/>
    </source>
</evidence>
<keyword evidence="2" id="KW-0472">Membrane</keyword>
<dbReference type="RefSeq" id="WP_188700713.1">
    <property type="nucleotide sequence ID" value="NZ_BMMQ01000003.1"/>
</dbReference>
<accession>A0ABQ2N0W7</accession>
<dbReference type="EMBL" id="BMMQ01000003">
    <property type="protein sequence ID" value="GGO63004.1"/>
    <property type="molecule type" value="Genomic_DNA"/>
</dbReference>
<proteinExistence type="predicted"/>
<keyword evidence="4" id="KW-0969">Cilium</keyword>
<evidence type="ECO:0000256" key="2">
    <source>
        <dbReference type="SAM" id="Phobius"/>
    </source>
</evidence>
<evidence type="ECO:0000313" key="4">
    <source>
        <dbReference type="EMBL" id="GGO63004.1"/>
    </source>
</evidence>
<evidence type="ECO:0000259" key="3">
    <source>
        <dbReference type="SMART" id="SM00858"/>
    </source>
</evidence>
<feature type="region of interest" description="Disordered" evidence="1">
    <location>
        <begin position="204"/>
        <end position="228"/>
    </location>
</feature>
<reference evidence="5" key="1">
    <citation type="journal article" date="2019" name="Int. J. Syst. Evol. Microbiol.">
        <title>The Global Catalogue of Microorganisms (GCM) 10K type strain sequencing project: providing services to taxonomists for standard genome sequencing and annotation.</title>
        <authorList>
            <consortium name="The Broad Institute Genomics Platform"/>
            <consortium name="The Broad Institute Genome Sequencing Center for Infectious Disease"/>
            <person name="Wu L."/>
            <person name="Ma J."/>
        </authorList>
    </citation>
    <scope>NUCLEOTIDE SEQUENCE [LARGE SCALE GENOMIC DNA]</scope>
    <source>
        <strain evidence="5">CGMCC 4.7181</strain>
    </source>
</reference>
<keyword evidence="4" id="KW-0282">Flagellum</keyword>
<keyword evidence="2" id="KW-0812">Transmembrane</keyword>
<evidence type="ECO:0000313" key="5">
    <source>
        <dbReference type="Proteomes" id="UP000638043"/>
    </source>
</evidence>
<dbReference type="CDD" id="cd11614">
    <property type="entry name" value="SAF_CpaB_FlgA_like"/>
    <property type="match status" value="1"/>
</dbReference>
<sequence length="228" mass="23068">MATSSRAASRPRALWLDVRFIIGIVLVVASAIGVWAVVHAARTTRPVLVAAHAIVPGQTVTAADLVALDARLGEAEPKYLEPSALAEGMVATRGIAEGELVPVAAIGSADDVELTSLVVRSAFDVPAGVVAGSAVELWATPLTGPGEYGEPLVIVPHAVIAEVRVDDSMVSRAGADLEVVVARDDVEIVLEHVAGGSAMSAVPASVPRAAAPAGSTPEPSASPSEDPS</sequence>
<keyword evidence="2" id="KW-1133">Transmembrane helix</keyword>
<dbReference type="Pfam" id="PF08666">
    <property type="entry name" value="SAF"/>
    <property type="match status" value="1"/>
</dbReference>
<feature type="domain" description="SAF" evidence="3">
    <location>
        <begin position="45"/>
        <end position="107"/>
    </location>
</feature>
<keyword evidence="5" id="KW-1185">Reference proteome</keyword>
<comment type="caution">
    <text evidence="4">The sequence shown here is derived from an EMBL/GenBank/DDBJ whole genome shotgun (WGS) entry which is preliminary data.</text>
</comment>
<dbReference type="SMART" id="SM00858">
    <property type="entry name" value="SAF"/>
    <property type="match status" value="1"/>
</dbReference>
<gene>
    <name evidence="4" type="ORF">GCM10010910_14500</name>
</gene>